<dbReference type="AlphaFoldDB" id="A0A8T0G980"/>
<accession>A0A8T0G980</accession>
<keyword evidence="3" id="KW-1185">Reference proteome</keyword>
<protein>
    <submittedName>
        <fullName evidence="2">Uncharacterized protein</fullName>
    </submittedName>
</protein>
<feature type="compositionally biased region" description="Pro residues" evidence="1">
    <location>
        <begin position="100"/>
        <end position="124"/>
    </location>
</feature>
<feature type="region of interest" description="Disordered" evidence="1">
    <location>
        <begin position="99"/>
        <end position="131"/>
    </location>
</feature>
<name>A0A8T0G980_CERPU</name>
<feature type="compositionally biased region" description="Pro residues" evidence="1">
    <location>
        <begin position="1"/>
        <end position="15"/>
    </location>
</feature>
<sequence>MHRPTPHSPPKPKFSPGPESSSRQAQRPTEPKPRHGAIGPWGLGAIGHEQSEGGSVHSLRCLFPSNPRPSRIKGRRLHHFGKPPCVNLPLPFLLASVHPLPCPKSPRPPPPSLPPLSLPLPSAPSPTSHSAPLTKLVLSEPFSSSSLVSLLFTSRLLPSPH</sequence>
<proteinExistence type="predicted"/>
<feature type="compositionally biased region" description="Polar residues" evidence="1">
    <location>
        <begin position="18"/>
        <end position="27"/>
    </location>
</feature>
<feature type="region of interest" description="Disordered" evidence="1">
    <location>
        <begin position="1"/>
        <end position="80"/>
    </location>
</feature>
<evidence type="ECO:0000313" key="2">
    <source>
        <dbReference type="EMBL" id="KAG0555651.1"/>
    </source>
</evidence>
<gene>
    <name evidence="2" type="ORF">KC19_12G185400</name>
</gene>
<feature type="compositionally biased region" description="Basic residues" evidence="1">
    <location>
        <begin position="70"/>
        <end position="80"/>
    </location>
</feature>
<evidence type="ECO:0000256" key="1">
    <source>
        <dbReference type="SAM" id="MobiDB-lite"/>
    </source>
</evidence>
<comment type="caution">
    <text evidence="2">The sequence shown here is derived from an EMBL/GenBank/DDBJ whole genome shotgun (WGS) entry which is preliminary data.</text>
</comment>
<evidence type="ECO:0000313" key="3">
    <source>
        <dbReference type="Proteomes" id="UP000822688"/>
    </source>
</evidence>
<dbReference type="EMBL" id="CM026433">
    <property type="protein sequence ID" value="KAG0555651.1"/>
    <property type="molecule type" value="Genomic_DNA"/>
</dbReference>
<reference evidence="2" key="1">
    <citation type="submission" date="2020-06" db="EMBL/GenBank/DDBJ databases">
        <title>WGS assembly of Ceratodon purpureus strain R40.</title>
        <authorList>
            <person name="Carey S.B."/>
            <person name="Jenkins J."/>
            <person name="Shu S."/>
            <person name="Lovell J.T."/>
            <person name="Sreedasyam A."/>
            <person name="Maumus F."/>
            <person name="Tiley G.P."/>
            <person name="Fernandez-Pozo N."/>
            <person name="Barry K."/>
            <person name="Chen C."/>
            <person name="Wang M."/>
            <person name="Lipzen A."/>
            <person name="Daum C."/>
            <person name="Saski C.A."/>
            <person name="Payton A.C."/>
            <person name="Mcbreen J.C."/>
            <person name="Conrad R.E."/>
            <person name="Kollar L.M."/>
            <person name="Olsson S."/>
            <person name="Huttunen S."/>
            <person name="Landis J.B."/>
            <person name="Wickett N.J."/>
            <person name="Johnson M.G."/>
            <person name="Rensing S.A."/>
            <person name="Grimwood J."/>
            <person name="Schmutz J."/>
            <person name="Mcdaniel S.F."/>
        </authorList>
    </citation>
    <scope>NUCLEOTIDE SEQUENCE</scope>
    <source>
        <strain evidence="2">R40</strain>
    </source>
</reference>
<organism evidence="2 3">
    <name type="scientific">Ceratodon purpureus</name>
    <name type="common">Fire moss</name>
    <name type="synonym">Dicranum purpureum</name>
    <dbReference type="NCBI Taxonomy" id="3225"/>
    <lineage>
        <taxon>Eukaryota</taxon>
        <taxon>Viridiplantae</taxon>
        <taxon>Streptophyta</taxon>
        <taxon>Embryophyta</taxon>
        <taxon>Bryophyta</taxon>
        <taxon>Bryophytina</taxon>
        <taxon>Bryopsida</taxon>
        <taxon>Dicranidae</taxon>
        <taxon>Pseudoditrichales</taxon>
        <taxon>Ditrichaceae</taxon>
        <taxon>Ceratodon</taxon>
    </lineage>
</organism>
<dbReference type="Proteomes" id="UP000822688">
    <property type="component" value="Chromosome 12"/>
</dbReference>